<organism evidence="2 3">
    <name type="scientific">Rufibacter hautae</name>
    <dbReference type="NCBI Taxonomy" id="2595005"/>
    <lineage>
        <taxon>Bacteria</taxon>
        <taxon>Pseudomonadati</taxon>
        <taxon>Bacteroidota</taxon>
        <taxon>Cytophagia</taxon>
        <taxon>Cytophagales</taxon>
        <taxon>Hymenobacteraceae</taxon>
        <taxon>Rufibacter</taxon>
    </lineage>
</organism>
<keyword evidence="3" id="KW-1185">Reference proteome</keyword>
<feature type="chain" id="PRO_5022909087" description="Aromatic hydrocarbon degradation protein" evidence="1">
    <location>
        <begin position="24"/>
        <end position="446"/>
    </location>
</feature>
<comment type="caution">
    <text evidence="2">The sequence shown here is derived from an EMBL/GenBank/DDBJ whole genome shotgun (WGS) entry which is preliminary data.</text>
</comment>
<evidence type="ECO:0000313" key="2">
    <source>
        <dbReference type="EMBL" id="KAA3440380.1"/>
    </source>
</evidence>
<sequence>MYKPFRALLLISGLVIGSQQLQAQQLSNSPYSRFGVGDMVHGTSSVRSTGMGQVGVANGSAALINDLNPALLYYNNSVTFEAAVASELKRLSDKNTSQVDGTANLGYLSLALPLSRRWTTSLGLRPYSRVNYTTISTAPVSGSEATVTSYNEYNGTGGINEVYFAHGVRIANGLTAGVAGSYLFGTIDRQESTILVDREDSTSALQKTLIHTTSKYTGLMFKGGLHYRKKLGDKASLGIGGTYTTKANLSTDRQVAQERRLLDESVISSLVTDSLEGYTTLPKMIQVGLSFDNNKNWSVGADYTQTKGSEYRGFSLAKEGGRQELGDGYRVGIGSEITPDAGSVSSYFKRVTYRFGGYYGNTQINAITTGNTTPSAHDLKDMALTFGFSLPLGRGVRPPDYTQALLNTSFTVGQLEAENTGLKEQYLRVNLGITFNNRWFIKRKFD</sequence>
<feature type="signal peptide" evidence="1">
    <location>
        <begin position="1"/>
        <end position="23"/>
    </location>
</feature>
<keyword evidence="1" id="KW-0732">Signal</keyword>
<dbReference type="EMBL" id="VKKY01000001">
    <property type="protein sequence ID" value="KAA3440380.1"/>
    <property type="molecule type" value="Genomic_DNA"/>
</dbReference>
<dbReference type="Gene3D" id="2.40.160.60">
    <property type="entry name" value="Outer membrane protein transport protein (OMPP1/FadL/TodX)"/>
    <property type="match status" value="1"/>
</dbReference>
<accession>A0A5B6TLM3</accession>
<proteinExistence type="predicted"/>
<protein>
    <recommendedName>
        <fullName evidence="4">Aromatic hydrocarbon degradation protein</fullName>
    </recommendedName>
</protein>
<evidence type="ECO:0008006" key="4">
    <source>
        <dbReference type="Google" id="ProtNLM"/>
    </source>
</evidence>
<dbReference type="Proteomes" id="UP000324133">
    <property type="component" value="Unassembled WGS sequence"/>
</dbReference>
<gene>
    <name evidence="2" type="ORF">FOA19_06935</name>
</gene>
<dbReference type="AlphaFoldDB" id="A0A5B6TLM3"/>
<evidence type="ECO:0000313" key="3">
    <source>
        <dbReference type="Proteomes" id="UP000324133"/>
    </source>
</evidence>
<evidence type="ECO:0000256" key="1">
    <source>
        <dbReference type="SAM" id="SignalP"/>
    </source>
</evidence>
<dbReference type="SUPFAM" id="SSF56935">
    <property type="entry name" value="Porins"/>
    <property type="match status" value="1"/>
</dbReference>
<name>A0A5B6TLM3_9BACT</name>
<reference evidence="2 3" key="1">
    <citation type="submission" date="2019-07" db="EMBL/GenBank/DDBJ databases">
        <title>Rufibacter sp. nov., isolated from lake sediment.</title>
        <authorList>
            <person name="Qu J.-H."/>
        </authorList>
    </citation>
    <scope>NUCLEOTIDE SEQUENCE [LARGE SCALE GENOMIC DNA]</scope>
    <source>
        <strain evidence="2 3">NBS58-1</strain>
    </source>
</reference>
<dbReference type="OrthoDB" id="1491239at2"/>